<dbReference type="AlphaFoldDB" id="A0A3L9M9C3"/>
<dbReference type="SUPFAM" id="SSF51735">
    <property type="entry name" value="NAD(P)-binding Rossmann-fold domains"/>
    <property type="match status" value="1"/>
</dbReference>
<dbReference type="Pfam" id="PF02826">
    <property type="entry name" value="2-Hacid_dh_C"/>
    <property type="match status" value="1"/>
</dbReference>
<dbReference type="EMBL" id="RDOJ01000008">
    <property type="protein sequence ID" value="RLZ09827.1"/>
    <property type="molecule type" value="Genomic_DNA"/>
</dbReference>
<evidence type="ECO:0000256" key="1">
    <source>
        <dbReference type="ARBA" id="ARBA00023002"/>
    </source>
</evidence>
<sequence length="308" mass="35393">MSIALLFNQKHTKEWEIKLRDLLPKTKIEVYPNIENTEDVEFLITWKPHENYVNEFPNLKVVQSVGAGIDHLLHTPLDSKIKIARIVDENLKHDMFEHVLTCILASMKNFPFYQIDKGNKIWEPKSYKSINKTVITILGLGEIGKFVAEKLYHLGFIVNGWSNSAKDLDNISSFYGENQFYKSVESADFIINLLPLTPVTENILNASFFNSCKPNSVLINVGRGRHLNEIDLLNALEMHQIKAAYLDVFTEEPLNENHPFWTNNKVFITPHVASLTNVNSAIHQIIDNYVKFKQGEKLNHSVDLKRGY</sequence>
<dbReference type="InterPro" id="IPR029753">
    <property type="entry name" value="D-isomer_DH_CS"/>
</dbReference>
<dbReference type="PANTHER" id="PTHR43333:SF1">
    <property type="entry name" value="D-ISOMER SPECIFIC 2-HYDROXYACID DEHYDROGENASE NAD-BINDING DOMAIN-CONTAINING PROTEIN"/>
    <property type="match status" value="1"/>
</dbReference>
<proteinExistence type="predicted"/>
<dbReference type="InterPro" id="IPR036291">
    <property type="entry name" value="NAD(P)-bd_dom_sf"/>
</dbReference>
<gene>
    <name evidence="4" type="ORF">EAH69_07165</name>
</gene>
<evidence type="ECO:0000313" key="5">
    <source>
        <dbReference type="Proteomes" id="UP000275348"/>
    </source>
</evidence>
<dbReference type="InterPro" id="IPR006140">
    <property type="entry name" value="D-isomer_DH_NAD-bd"/>
</dbReference>
<evidence type="ECO:0000313" key="4">
    <source>
        <dbReference type="EMBL" id="RLZ09827.1"/>
    </source>
</evidence>
<keyword evidence="2" id="KW-0520">NAD</keyword>
<dbReference type="OrthoDB" id="9805416at2"/>
<dbReference type="Proteomes" id="UP000275348">
    <property type="component" value="Unassembled WGS sequence"/>
</dbReference>
<dbReference type="Gene3D" id="3.40.50.720">
    <property type="entry name" value="NAD(P)-binding Rossmann-like Domain"/>
    <property type="match status" value="2"/>
</dbReference>
<evidence type="ECO:0000256" key="2">
    <source>
        <dbReference type="ARBA" id="ARBA00023027"/>
    </source>
</evidence>
<dbReference type="GO" id="GO:0016616">
    <property type="term" value="F:oxidoreductase activity, acting on the CH-OH group of donors, NAD or NADP as acceptor"/>
    <property type="evidence" value="ECO:0007669"/>
    <property type="project" value="UniProtKB-ARBA"/>
</dbReference>
<organism evidence="4 5">
    <name type="scientific">Faecalibacter macacae</name>
    <dbReference type="NCBI Taxonomy" id="1859289"/>
    <lineage>
        <taxon>Bacteria</taxon>
        <taxon>Pseudomonadati</taxon>
        <taxon>Bacteroidota</taxon>
        <taxon>Flavobacteriia</taxon>
        <taxon>Flavobacteriales</taxon>
        <taxon>Weeksellaceae</taxon>
        <taxon>Faecalibacter</taxon>
    </lineage>
</organism>
<dbReference type="PROSITE" id="PS00671">
    <property type="entry name" value="D_2_HYDROXYACID_DH_3"/>
    <property type="match status" value="1"/>
</dbReference>
<dbReference type="GO" id="GO:0051287">
    <property type="term" value="F:NAD binding"/>
    <property type="evidence" value="ECO:0007669"/>
    <property type="project" value="InterPro"/>
</dbReference>
<feature type="domain" description="D-isomer specific 2-hydroxyacid dehydrogenase NAD-binding" evidence="3">
    <location>
        <begin position="101"/>
        <end position="273"/>
    </location>
</feature>
<dbReference type="SUPFAM" id="SSF52283">
    <property type="entry name" value="Formate/glycerate dehydrogenase catalytic domain-like"/>
    <property type="match status" value="1"/>
</dbReference>
<accession>A0A3L9M9C3</accession>
<name>A0A3L9M9C3_9FLAO</name>
<keyword evidence="5" id="KW-1185">Reference proteome</keyword>
<keyword evidence="1" id="KW-0560">Oxidoreductase</keyword>
<reference evidence="4 5" key="1">
    <citation type="submission" date="2018-10" db="EMBL/GenBank/DDBJ databases">
        <authorList>
            <person name="Chen X."/>
        </authorList>
    </citation>
    <scope>NUCLEOTIDE SEQUENCE [LARGE SCALE GENOMIC DNA]</scope>
    <source>
        <strain evidence="4 5">YIM 102668</strain>
    </source>
</reference>
<evidence type="ECO:0000259" key="3">
    <source>
        <dbReference type="Pfam" id="PF02826"/>
    </source>
</evidence>
<dbReference type="PANTHER" id="PTHR43333">
    <property type="entry name" value="2-HACID_DH_C DOMAIN-CONTAINING PROTEIN"/>
    <property type="match status" value="1"/>
</dbReference>
<protein>
    <submittedName>
        <fullName evidence="4">Glyoxylate/hydroxypyruvate reductase A</fullName>
    </submittedName>
</protein>
<dbReference type="CDD" id="cd12164">
    <property type="entry name" value="GDH_like_2"/>
    <property type="match status" value="1"/>
</dbReference>
<dbReference type="RefSeq" id="WP_121934510.1">
    <property type="nucleotide sequence ID" value="NZ_RDOJ01000008.1"/>
</dbReference>
<comment type="caution">
    <text evidence="4">The sequence shown here is derived from an EMBL/GenBank/DDBJ whole genome shotgun (WGS) entry which is preliminary data.</text>
</comment>